<evidence type="ECO:0000313" key="2">
    <source>
        <dbReference type="Proteomes" id="UP001234297"/>
    </source>
</evidence>
<reference evidence="1 2" key="1">
    <citation type="journal article" date="2022" name="Hortic Res">
        <title>A haplotype resolved chromosomal level avocado genome allows analysis of novel avocado genes.</title>
        <authorList>
            <person name="Nath O."/>
            <person name="Fletcher S.J."/>
            <person name="Hayward A."/>
            <person name="Shaw L.M."/>
            <person name="Masouleh A.K."/>
            <person name="Furtado A."/>
            <person name="Henry R.J."/>
            <person name="Mitter N."/>
        </authorList>
    </citation>
    <scope>NUCLEOTIDE SEQUENCE [LARGE SCALE GENOMIC DNA]</scope>
    <source>
        <strain evidence="2">cv. Hass</strain>
    </source>
</reference>
<accession>A0ACC2MS64</accession>
<dbReference type="EMBL" id="CM056809">
    <property type="protein sequence ID" value="KAJ8648592.1"/>
    <property type="molecule type" value="Genomic_DNA"/>
</dbReference>
<keyword evidence="2" id="KW-1185">Reference proteome</keyword>
<name>A0ACC2MS64_PERAE</name>
<dbReference type="Proteomes" id="UP001234297">
    <property type="component" value="Chromosome 1"/>
</dbReference>
<comment type="caution">
    <text evidence="1">The sequence shown here is derived from an EMBL/GenBank/DDBJ whole genome shotgun (WGS) entry which is preliminary data.</text>
</comment>
<evidence type="ECO:0000313" key="1">
    <source>
        <dbReference type="EMBL" id="KAJ8648592.1"/>
    </source>
</evidence>
<protein>
    <submittedName>
        <fullName evidence="1">Uncharacterized protein</fullName>
    </submittedName>
</protein>
<sequence>MDEQCGVATIIDDEIGAAANSQVKALRAVRVSVRTTIRDLPANLGPESGFLCPEISSENSSPNRIGRADTRSQFGRLRSSEKGDERSRP</sequence>
<gene>
    <name evidence="1" type="ORF">MRB53_001615</name>
</gene>
<proteinExistence type="predicted"/>
<organism evidence="1 2">
    <name type="scientific">Persea americana</name>
    <name type="common">Avocado</name>
    <dbReference type="NCBI Taxonomy" id="3435"/>
    <lineage>
        <taxon>Eukaryota</taxon>
        <taxon>Viridiplantae</taxon>
        <taxon>Streptophyta</taxon>
        <taxon>Embryophyta</taxon>
        <taxon>Tracheophyta</taxon>
        <taxon>Spermatophyta</taxon>
        <taxon>Magnoliopsida</taxon>
        <taxon>Magnoliidae</taxon>
        <taxon>Laurales</taxon>
        <taxon>Lauraceae</taxon>
        <taxon>Persea</taxon>
    </lineage>
</organism>